<dbReference type="EMBL" id="CP044548">
    <property type="protein sequence ID" value="QFQ29289.2"/>
    <property type="molecule type" value="Genomic_DNA"/>
</dbReference>
<evidence type="ECO:0000313" key="5">
    <source>
        <dbReference type="Proteomes" id="UP000271708"/>
    </source>
</evidence>
<name>A0A5P8FID4_9MICO</name>
<accession>A0A5P8FID4</accession>
<evidence type="ECO:0000259" key="3">
    <source>
        <dbReference type="Pfam" id="PF00753"/>
    </source>
</evidence>
<evidence type="ECO:0000256" key="1">
    <source>
        <dbReference type="ARBA" id="ARBA00022759"/>
    </source>
</evidence>
<keyword evidence="1" id="KW-0540">Nuclease</keyword>
<protein>
    <submittedName>
        <fullName evidence="4">MBL fold metallo-hydrolase</fullName>
    </submittedName>
</protein>
<sequence>MVRAPHDHHDHGAECLCDRLPVEAVTSERDEAIDQARSGLSLSRRSIVAGVGLAAAGAALAPAAAASPAHRPPAAPTRGLELVLLGTRAGPPVDLHQVGAATALVVDGQTYVVDCGRASVTQFVKAGLRLDSIRGIFLTHLHADHIADYYNFFMLGGHIKNQNGDHIERRVPVLGPGPAGGLQPKFGGGTAPTVNPADPTPGTKQMTESLHAAYAYSMNVFLRDMNVIDIRTLMDVREIQLPGTVTADYLNTSPDMSPFEIYRDDKVTVTATLVPHGPVFPAYAFRFDTAYGSVTFSGDTRYSTNLVEMAEDTDILVHEAIGVEGAGLPDATLDHMLQSHVLIEKVGEVAQQAHAKHLVVSHYADLGAPKVDVRQWTRLAQRGYRGRTTVGWDLDRFTLGRRPGRR</sequence>
<dbReference type="PROSITE" id="PS51318">
    <property type="entry name" value="TAT"/>
    <property type="match status" value="1"/>
</dbReference>
<evidence type="ECO:0000313" key="4">
    <source>
        <dbReference type="EMBL" id="QFQ29289.2"/>
    </source>
</evidence>
<dbReference type="CDD" id="cd07719">
    <property type="entry name" value="arylsulfatase_AtsA-like_MBL-fold"/>
    <property type="match status" value="1"/>
</dbReference>
<dbReference type="RefSeq" id="WP_123091497.1">
    <property type="nucleotide sequence ID" value="NZ_CP044548.2"/>
</dbReference>
<evidence type="ECO:0000256" key="2">
    <source>
        <dbReference type="ARBA" id="ARBA00022801"/>
    </source>
</evidence>
<dbReference type="KEGG" id="jme:EEW87_001460"/>
<dbReference type="PANTHER" id="PTHR46018">
    <property type="entry name" value="ZINC PHOSPHODIESTERASE ELAC PROTEIN 1"/>
    <property type="match status" value="1"/>
</dbReference>
<dbReference type="Pfam" id="PF00753">
    <property type="entry name" value="Lactamase_B"/>
    <property type="match status" value="1"/>
</dbReference>
<organism evidence="4 5">
    <name type="scientific">Janibacter melonis</name>
    <dbReference type="NCBI Taxonomy" id="262209"/>
    <lineage>
        <taxon>Bacteria</taxon>
        <taxon>Bacillati</taxon>
        <taxon>Actinomycetota</taxon>
        <taxon>Actinomycetes</taxon>
        <taxon>Micrococcales</taxon>
        <taxon>Intrasporangiaceae</taxon>
        <taxon>Janibacter</taxon>
    </lineage>
</organism>
<keyword evidence="2 4" id="KW-0378">Hydrolase</keyword>
<dbReference type="InterPro" id="IPR036866">
    <property type="entry name" value="RibonucZ/Hydroxyglut_hydro"/>
</dbReference>
<dbReference type="InterPro" id="IPR006311">
    <property type="entry name" value="TAT_signal"/>
</dbReference>
<dbReference type="SUPFAM" id="SSF56281">
    <property type="entry name" value="Metallo-hydrolase/oxidoreductase"/>
    <property type="match status" value="1"/>
</dbReference>
<gene>
    <name evidence="4" type="ORF">EEW87_001460</name>
</gene>
<dbReference type="GeneID" id="59163100"/>
<dbReference type="AlphaFoldDB" id="A0A5P8FID4"/>
<reference evidence="4 5" key="1">
    <citation type="submission" date="2019-09" db="EMBL/GenBank/DDBJ databases">
        <title>Complete Genome Sequence of Janibacter melonis M714 with both human health impact and industrial applications.</title>
        <authorList>
            <person name="Jin M."/>
            <person name="Zhao Q.R."/>
        </authorList>
    </citation>
    <scope>NUCLEOTIDE SEQUENCE [LARGE SCALE GENOMIC DNA]</scope>
    <source>
        <strain evidence="4 5">M714</strain>
    </source>
</reference>
<dbReference type="Gene3D" id="3.60.15.10">
    <property type="entry name" value="Ribonuclease Z/Hydroxyacylglutathione hydrolase-like"/>
    <property type="match status" value="1"/>
</dbReference>
<dbReference type="InterPro" id="IPR001279">
    <property type="entry name" value="Metallo-B-lactamas"/>
</dbReference>
<keyword evidence="1" id="KW-0255">Endonuclease</keyword>
<feature type="domain" description="Metallo-beta-lactamase" evidence="3">
    <location>
        <begin position="102"/>
        <end position="148"/>
    </location>
</feature>
<dbReference type="InterPro" id="IPR044094">
    <property type="entry name" value="AtsA-like_MBL-fold"/>
</dbReference>
<dbReference type="GO" id="GO:0042781">
    <property type="term" value="F:3'-tRNA processing endoribonuclease activity"/>
    <property type="evidence" value="ECO:0007669"/>
    <property type="project" value="TreeGrafter"/>
</dbReference>
<dbReference type="PANTHER" id="PTHR46018:SF2">
    <property type="entry name" value="ZINC PHOSPHODIESTERASE ELAC PROTEIN 1"/>
    <property type="match status" value="1"/>
</dbReference>
<proteinExistence type="predicted"/>
<dbReference type="Proteomes" id="UP000271708">
    <property type="component" value="Chromosome"/>
</dbReference>